<dbReference type="AlphaFoldDB" id="A0A0E9RF55"/>
<dbReference type="EMBL" id="GBXM01081145">
    <property type="protein sequence ID" value="JAH27432.1"/>
    <property type="molecule type" value="Transcribed_RNA"/>
</dbReference>
<accession>A0A0E9RF55</accession>
<organism evidence="1">
    <name type="scientific">Anguilla anguilla</name>
    <name type="common">European freshwater eel</name>
    <name type="synonym">Muraena anguilla</name>
    <dbReference type="NCBI Taxonomy" id="7936"/>
    <lineage>
        <taxon>Eukaryota</taxon>
        <taxon>Metazoa</taxon>
        <taxon>Chordata</taxon>
        <taxon>Craniata</taxon>
        <taxon>Vertebrata</taxon>
        <taxon>Euteleostomi</taxon>
        <taxon>Actinopterygii</taxon>
        <taxon>Neopterygii</taxon>
        <taxon>Teleostei</taxon>
        <taxon>Anguilliformes</taxon>
        <taxon>Anguillidae</taxon>
        <taxon>Anguilla</taxon>
    </lineage>
</organism>
<sequence>MGTLSTSGQVWFYKPVSVCFPAFLAWSVVRGSVPDWDCILQRRAYIACVDGTSSVSRTPNLLQATQSKKLPVR</sequence>
<reference evidence="1" key="1">
    <citation type="submission" date="2014-11" db="EMBL/GenBank/DDBJ databases">
        <authorList>
            <person name="Amaro Gonzalez C."/>
        </authorList>
    </citation>
    <scope>NUCLEOTIDE SEQUENCE</scope>
</reference>
<proteinExistence type="predicted"/>
<reference evidence="1" key="2">
    <citation type="journal article" date="2015" name="Fish Shellfish Immunol.">
        <title>Early steps in the European eel (Anguilla anguilla)-Vibrio vulnificus interaction in the gills: Role of the RtxA13 toxin.</title>
        <authorList>
            <person name="Callol A."/>
            <person name="Pajuelo D."/>
            <person name="Ebbesson L."/>
            <person name="Teles M."/>
            <person name="MacKenzie S."/>
            <person name="Amaro C."/>
        </authorList>
    </citation>
    <scope>NUCLEOTIDE SEQUENCE</scope>
</reference>
<protein>
    <submittedName>
        <fullName evidence="1">Uncharacterized protein</fullName>
    </submittedName>
</protein>
<evidence type="ECO:0000313" key="1">
    <source>
        <dbReference type="EMBL" id="JAH27432.1"/>
    </source>
</evidence>
<name>A0A0E9RF55_ANGAN</name>